<proteinExistence type="predicted"/>
<evidence type="ECO:0000313" key="2">
    <source>
        <dbReference type="EMBL" id="NMJ43481.1"/>
    </source>
</evidence>
<feature type="domain" description="Bacterial bifunctional deaminase-reductase C-terminal" evidence="1">
    <location>
        <begin position="4"/>
        <end position="180"/>
    </location>
</feature>
<dbReference type="PANTHER" id="PTHR38011:SF11">
    <property type="entry name" value="2,5-DIAMINO-6-RIBOSYLAMINO-4(3H)-PYRIMIDINONE 5'-PHOSPHATE REDUCTASE"/>
    <property type="match status" value="1"/>
</dbReference>
<dbReference type="GO" id="GO:0008703">
    <property type="term" value="F:5-amino-6-(5-phosphoribosylamino)uracil reductase activity"/>
    <property type="evidence" value="ECO:0007669"/>
    <property type="project" value="InterPro"/>
</dbReference>
<dbReference type="InterPro" id="IPR002734">
    <property type="entry name" value="RibDG_C"/>
</dbReference>
<keyword evidence="3" id="KW-1185">Reference proteome</keyword>
<dbReference type="Proteomes" id="UP000548582">
    <property type="component" value="Unassembled WGS sequence"/>
</dbReference>
<evidence type="ECO:0000313" key="3">
    <source>
        <dbReference type="Proteomes" id="UP000548582"/>
    </source>
</evidence>
<comment type="caution">
    <text evidence="2">The sequence shown here is derived from an EMBL/GenBank/DDBJ whole genome shotgun (WGS) entry which is preliminary data.</text>
</comment>
<dbReference type="EMBL" id="JABBKX010000008">
    <property type="protein sequence ID" value="NMJ43481.1"/>
    <property type="molecule type" value="Genomic_DNA"/>
</dbReference>
<dbReference type="RefSeq" id="WP_170055680.1">
    <property type="nucleotide sequence ID" value="NZ_JABBKX010000008.1"/>
</dbReference>
<reference evidence="2 3" key="1">
    <citation type="submission" date="2020-03" db="EMBL/GenBank/DDBJ databases">
        <authorList>
            <person name="Sun Q."/>
        </authorList>
    </citation>
    <scope>NUCLEOTIDE SEQUENCE [LARGE SCALE GENOMIC DNA]</scope>
    <source>
        <strain evidence="2 3">JC162</strain>
    </source>
</reference>
<evidence type="ECO:0000259" key="1">
    <source>
        <dbReference type="Pfam" id="PF01872"/>
    </source>
</evidence>
<dbReference type="GO" id="GO:0009231">
    <property type="term" value="P:riboflavin biosynthetic process"/>
    <property type="evidence" value="ECO:0007669"/>
    <property type="project" value="InterPro"/>
</dbReference>
<dbReference type="InterPro" id="IPR050765">
    <property type="entry name" value="Riboflavin_Biosynth_HTPR"/>
</dbReference>
<dbReference type="InterPro" id="IPR024072">
    <property type="entry name" value="DHFR-like_dom_sf"/>
</dbReference>
<name>A0A848EGB6_9PROT</name>
<dbReference type="PANTHER" id="PTHR38011">
    <property type="entry name" value="DIHYDROFOLATE REDUCTASE FAMILY PROTEIN (AFU_ORTHOLOGUE AFUA_8G06820)"/>
    <property type="match status" value="1"/>
</dbReference>
<gene>
    <name evidence="2" type="ORF">GWK16_19700</name>
</gene>
<dbReference type="Gene3D" id="3.40.430.10">
    <property type="entry name" value="Dihydrofolate Reductase, subunit A"/>
    <property type="match status" value="1"/>
</dbReference>
<organism evidence="2 3">
    <name type="scientific">Neoroseomonas marina</name>
    <dbReference type="NCBI Taxonomy" id="1232220"/>
    <lineage>
        <taxon>Bacteria</taxon>
        <taxon>Pseudomonadati</taxon>
        <taxon>Pseudomonadota</taxon>
        <taxon>Alphaproteobacteria</taxon>
        <taxon>Acetobacterales</taxon>
        <taxon>Acetobacteraceae</taxon>
        <taxon>Neoroseomonas</taxon>
    </lineage>
</organism>
<sequence length="193" mass="21159">MADLVLSIFTSLDGYFVKPGGEFAPPPWSDEVEREWSLAALSRARHLIYGRVNFLFNKGFWSPAETDPSSVAAQISYAPLMNGLPKTVVSRTLTGDPGWNARIAGPDLAAEVARLKREVTGGDIFAFGGSNLANSLLALDVVDEFWLMVTPELLGAGEPFFRNGRPGARMTLIDCRRLEVGSVILRYRRAREG</sequence>
<dbReference type="Pfam" id="PF01872">
    <property type="entry name" value="RibD_C"/>
    <property type="match status" value="1"/>
</dbReference>
<dbReference type="AlphaFoldDB" id="A0A848EGB6"/>
<dbReference type="SUPFAM" id="SSF53597">
    <property type="entry name" value="Dihydrofolate reductase-like"/>
    <property type="match status" value="1"/>
</dbReference>
<protein>
    <recommendedName>
        <fullName evidence="1">Bacterial bifunctional deaminase-reductase C-terminal domain-containing protein</fullName>
    </recommendedName>
</protein>
<accession>A0A848EGB6</accession>